<comment type="subcellular location">
    <subcellularLocation>
        <location evidence="1">Nucleus</location>
    </subcellularLocation>
</comment>
<evidence type="ECO:0000256" key="3">
    <source>
        <dbReference type="ARBA" id="ARBA00004742"/>
    </source>
</evidence>
<dbReference type="FunFam" id="2.40.100.10:FF:000007">
    <property type="entry name" value="Peptidyl-prolyl cis-trans isomerase CWC27 homolog"/>
    <property type="match status" value="1"/>
</dbReference>
<evidence type="ECO:0000259" key="17">
    <source>
        <dbReference type="PROSITE" id="PS50072"/>
    </source>
</evidence>
<dbReference type="GO" id="GO:0004807">
    <property type="term" value="F:triose-phosphate isomerase activity"/>
    <property type="evidence" value="ECO:0007669"/>
    <property type="project" value="InterPro"/>
</dbReference>
<feature type="compositionally biased region" description="Basic and acidic residues" evidence="15">
    <location>
        <begin position="592"/>
        <end position="601"/>
    </location>
</feature>
<evidence type="ECO:0000256" key="15">
    <source>
        <dbReference type="SAM" id="MobiDB-lite"/>
    </source>
</evidence>
<dbReference type="Pfam" id="PF00121">
    <property type="entry name" value="TIM"/>
    <property type="match status" value="1"/>
</dbReference>
<dbReference type="EMBL" id="UYRR01031087">
    <property type="protein sequence ID" value="VDK45458.1"/>
    <property type="molecule type" value="Genomic_DNA"/>
</dbReference>
<dbReference type="Gene3D" id="2.40.100.10">
    <property type="entry name" value="Cyclophilin-like"/>
    <property type="match status" value="1"/>
</dbReference>
<dbReference type="FunFam" id="3.20.20.70:FF:000025">
    <property type="entry name" value="Triosephosphate isomerase"/>
    <property type="match status" value="1"/>
</dbReference>
<evidence type="ECO:0000256" key="10">
    <source>
        <dbReference type="ARBA" id="ARBA00023235"/>
    </source>
</evidence>
<keyword evidence="10" id="KW-0413">Isomerase</keyword>
<comment type="similarity">
    <text evidence="5">Belongs to the triosephosphate isomerase family.</text>
</comment>
<sequence>MGKMVRKLLVGGNWKMNGDKNMIDGIVKFLNEGAVVPTVDVVVAPPAPYLAYVKEHVKSGIHVAAQNCYKVPKGAFTGEISPAMIKDLGLNWVIIGHSERRHIFGESDLLIAEKVVHAIESGLEVIFCCGEKLDEREAGKTKEVNYRQIQALVDKKVDWSKIVIAYEPVWAIGTGKTATPEQAQEVHAWIREYLKDKVSADVADKTRILYGGSVTADNAHELAKKPDVDGFLVGGASLKPDFIKIIHAQFAPVFLATVGSTMSNIYVSEPATSGKVCLHTTVGDIDIELWAKECPLACRNFVQLCMEGYYNGTIFHRVVKDFIVQGGDPTGTGQGGESIYSRPFKDEFHQRLKFCRRGLVGMANADKDSNGSQFFFTLGEASDLDKKHTLFGKVTGNTIFNMLRLGEGETDANERPLIIHKITGATILSNPFTDIIPREKKKEKRAKTHKKEWKEVKKNLSLLSFGDEAEEDEEELIQVNAKLKFKSKSAHDVLTDEKLSKEAAIPLDELIRPERSDSGDEMKDGNDNAEERISRIREKLMKKRKRKFEDDEVKQEDEDLEKIIDEEKLARDKQKLEELTTELKAMQKEYAKALRKPKETPKEEEEEEPKTEAMQMYRNLKLKFKESSKGIVKQKDPHREDQASLMLFVFSYTISILIIVAKNFLAVFFLSELVSRALNPGHGKKTMQMLDKFQKKLYASNREAILFDRKVDVSVKQDEPPIDTPQVPLGKLDLDAEDIKGDEWLGHRFVAPDVEEEVSKAKDANLRETDEDWYDVTDPRNKMNQRRRAVM</sequence>
<evidence type="ECO:0000256" key="2">
    <source>
        <dbReference type="ARBA" id="ARBA00004680"/>
    </source>
</evidence>
<dbReference type="GO" id="GO:0019563">
    <property type="term" value="P:glycerol catabolic process"/>
    <property type="evidence" value="ECO:0007669"/>
    <property type="project" value="TreeGrafter"/>
</dbReference>
<dbReference type="PROSITE" id="PS00171">
    <property type="entry name" value="TIM_1"/>
    <property type="match status" value="1"/>
</dbReference>
<dbReference type="PANTHER" id="PTHR21139">
    <property type="entry name" value="TRIOSEPHOSPHATE ISOMERASE"/>
    <property type="match status" value="1"/>
</dbReference>
<comment type="subunit">
    <text evidence="6">Homodimer.</text>
</comment>
<dbReference type="CDD" id="cd00311">
    <property type="entry name" value="TIM"/>
    <property type="match status" value="1"/>
</dbReference>
<keyword evidence="11" id="KW-0539">Nucleus</keyword>
<feature type="transmembrane region" description="Helical" evidence="16">
    <location>
        <begin position="645"/>
        <end position="670"/>
    </location>
</feature>
<dbReference type="OrthoDB" id="6715177at2759"/>
<dbReference type="InterPro" id="IPR002130">
    <property type="entry name" value="Cyclophilin-type_PPIase_dom"/>
</dbReference>
<keyword evidence="8" id="KW-0312">Gluconeogenesis</keyword>
<keyword evidence="16" id="KW-0472">Membrane</keyword>
<protein>
    <recommendedName>
        <fullName evidence="12">Spliceosome-associated protein CWC27 homolog</fullName>
    </recommendedName>
    <alternativeName>
        <fullName evidence="13">Probable inactive peptidyl-prolyl cis-trans isomerase CWC27 homolog</fullName>
    </alternativeName>
    <alternativeName>
        <fullName evidence="7">Triosephosphate isomerase</fullName>
    </alternativeName>
</protein>
<dbReference type="PROSITE" id="PS00170">
    <property type="entry name" value="CSA_PPIASE_1"/>
    <property type="match status" value="1"/>
</dbReference>
<dbReference type="AlphaFoldDB" id="A0A3P6RU49"/>
<evidence type="ECO:0000256" key="6">
    <source>
        <dbReference type="ARBA" id="ARBA00011738"/>
    </source>
</evidence>
<evidence type="ECO:0000256" key="9">
    <source>
        <dbReference type="ARBA" id="ARBA00023152"/>
    </source>
</evidence>
<dbReference type="Proteomes" id="UP000267096">
    <property type="component" value="Unassembled WGS sequence"/>
</dbReference>
<dbReference type="InterPro" id="IPR020892">
    <property type="entry name" value="Cyclophilin-type_PPIase_CS"/>
</dbReference>
<dbReference type="PRINTS" id="PR00153">
    <property type="entry name" value="CSAPPISMRASE"/>
</dbReference>
<evidence type="ECO:0000256" key="5">
    <source>
        <dbReference type="ARBA" id="ARBA00007422"/>
    </source>
</evidence>
<dbReference type="PROSITE" id="PS50072">
    <property type="entry name" value="CSA_PPIASE_2"/>
    <property type="match status" value="1"/>
</dbReference>
<dbReference type="Pfam" id="PF00160">
    <property type="entry name" value="Pro_isomerase"/>
    <property type="match status" value="1"/>
</dbReference>
<dbReference type="GO" id="GO:0005829">
    <property type="term" value="C:cytosol"/>
    <property type="evidence" value="ECO:0007669"/>
    <property type="project" value="TreeGrafter"/>
</dbReference>
<comment type="pathway">
    <text evidence="2">Carbohydrate degradation; glycolysis; D-glyceraldehyde 3-phosphate from glycerone phosphate: step 1/1.</text>
</comment>
<dbReference type="SUPFAM" id="SSF50891">
    <property type="entry name" value="Cyclophilin-like"/>
    <property type="match status" value="1"/>
</dbReference>
<feature type="domain" description="PPIase cyclophilin-type" evidence="17">
    <location>
        <begin position="279"/>
        <end position="427"/>
    </location>
</feature>
<comment type="subunit">
    <text evidence="14">Part of the activated spliceosome B/catalytic step 1 spliceosome, one of the forms of the spliceosome which has a well-formed active site but still cannot catalyze the branching reaction and is composed at least of 52 proteins, the U2, U5 and U6 snRNAs and the pre-mRNA. Recruited during early steps of activated spliceosome B maturation, it is probably one of the first proteins released from this complex as he matures to the spliceosome C complex. Component of the minor spliceosome, which splices U12-type introns.</text>
</comment>
<proteinExistence type="inferred from homology"/>
<dbReference type="PROSITE" id="PS51440">
    <property type="entry name" value="TIM_2"/>
    <property type="match status" value="1"/>
</dbReference>
<dbReference type="PANTHER" id="PTHR21139:SF2">
    <property type="entry name" value="TRIOSEPHOSPHATE ISOMERASE"/>
    <property type="match status" value="1"/>
</dbReference>
<dbReference type="CDD" id="cd01925">
    <property type="entry name" value="cyclophilin_CeCYP16-like"/>
    <property type="match status" value="1"/>
</dbReference>
<dbReference type="NCBIfam" id="TIGR00419">
    <property type="entry name" value="tim"/>
    <property type="match status" value="1"/>
</dbReference>
<evidence type="ECO:0000256" key="16">
    <source>
        <dbReference type="SAM" id="Phobius"/>
    </source>
</evidence>
<evidence type="ECO:0000256" key="4">
    <source>
        <dbReference type="ARBA" id="ARBA00007365"/>
    </source>
</evidence>
<reference evidence="18 19" key="1">
    <citation type="submission" date="2018-11" db="EMBL/GenBank/DDBJ databases">
        <authorList>
            <consortium name="Pathogen Informatics"/>
        </authorList>
    </citation>
    <scope>NUCLEOTIDE SEQUENCE [LARGE SCALE GENOMIC DNA]</scope>
</reference>
<evidence type="ECO:0000256" key="11">
    <source>
        <dbReference type="ARBA" id="ARBA00023242"/>
    </source>
</evidence>
<dbReference type="GO" id="GO:0006457">
    <property type="term" value="P:protein folding"/>
    <property type="evidence" value="ECO:0007669"/>
    <property type="project" value="InterPro"/>
</dbReference>
<dbReference type="InterPro" id="IPR035990">
    <property type="entry name" value="TIM_sf"/>
</dbReference>
<evidence type="ECO:0000256" key="12">
    <source>
        <dbReference type="ARBA" id="ARBA00040027"/>
    </source>
</evidence>
<evidence type="ECO:0000313" key="19">
    <source>
        <dbReference type="Proteomes" id="UP000267096"/>
    </source>
</evidence>
<comment type="similarity">
    <text evidence="4">Belongs to the cyclophilin-type PPIase family.</text>
</comment>
<evidence type="ECO:0000256" key="8">
    <source>
        <dbReference type="ARBA" id="ARBA00022432"/>
    </source>
</evidence>
<dbReference type="InterPro" id="IPR020861">
    <property type="entry name" value="Triosephosphate_isomerase_AS"/>
</dbReference>
<dbReference type="SUPFAM" id="SSF51351">
    <property type="entry name" value="Triosephosphate isomerase (TIM)"/>
    <property type="match status" value="1"/>
</dbReference>
<dbReference type="Gene3D" id="3.20.20.70">
    <property type="entry name" value="Aldolase class I"/>
    <property type="match status" value="1"/>
</dbReference>
<evidence type="ECO:0000256" key="7">
    <source>
        <dbReference type="ARBA" id="ARBA00019397"/>
    </source>
</evidence>
<dbReference type="GO" id="GO:0006096">
    <property type="term" value="P:glycolytic process"/>
    <property type="evidence" value="ECO:0007669"/>
    <property type="project" value="UniProtKB-KW"/>
</dbReference>
<keyword evidence="9" id="KW-0324">Glycolysis</keyword>
<dbReference type="InterPro" id="IPR029000">
    <property type="entry name" value="Cyclophilin-like_dom_sf"/>
</dbReference>
<dbReference type="GO" id="GO:0006094">
    <property type="term" value="P:gluconeogenesis"/>
    <property type="evidence" value="ECO:0007669"/>
    <property type="project" value="UniProtKB-KW"/>
</dbReference>
<evidence type="ECO:0000256" key="1">
    <source>
        <dbReference type="ARBA" id="ARBA00004123"/>
    </source>
</evidence>
<evidence type="ECO:0000256" key="13">
    <source>
        <dbReference type="ARBA" id="ARBA00042090"/>
    </source>
</evidence>
<gene>
    <name evidence="18" type="ORF">ASIM_LOCUS11619</name>
</gene>
<name>A0A3P6RU49_ANISI</name>
<dbReference type="InterPro" id="IPR013785">
    <property type="entry name" value="Aldolase_TIM"/>
</dbReference>
<dbReference type="GO" id="GO:0005634">
    <property type="term" value="C:nucleus"/>
    <property type="evidence" value="ECO:0007669"/>
    <property type="project" value="UniProtKB-SubCell"/>
</dbReference>
<dbReference type="InterPro" id="IPR000652">
    <property type="entry name" value="Triosephosphate_isomerase"/>
</dbReference>
<feature type="region of interest" description="Disordered" evidence="15">
    <location>
        <begin position="592"/>
        <end position="612"/>
    </location>
</feature>
<organism evidence="18 19">
    <name type="scientific">Anisakis simplex</name>
    <name type="common">Herring worm</name>
    <dbReference type="NCBI Taxonomy" id="6269"/>
    <lineage>
        <taxon>Eukaryota</taxon>
        <taxon>Metazoa</taxon>
        <taxon>Ecdysozoa</taxon>
        <taxon>Nematoda</taxon>
        <taxon>Chromadorea</taxon>
        <taxon>Rhabditida</taxon>
        <taxon>Spirurina</taxon>
        <taxon>Ascaridomorpha</taxon>
        <taxon>Ascaridoidea</taxon>
        <taxon>Anisakidae</taxon>
        <taxon>Anisakis</taxon>
        <taxon>Anisakis simplex complex</taxon>
    </lineage>
</organism>
<evidence type="ECO:0000256" key="14">
    <source>
        <dbReference type="ARBA" id="ARBA00046368"/>
    </source>
</evidence>
<dbReference type="InterPro" id="IPR022896">
    <property type="entry name" value="TrioseP_Isoase_bac/euk"/>
</dbReference>
<dbReference type="GO" id="GO:0003755">
    <property type="term" value="F:peptidyl-prolyl cis-trans isomerase activity"/>
    <property type="evidence" value="ECO:0007669"/>
    <property type="project" value="InterPro"/>
</dbReference>
<dbReference type="HAMAP" id="MF_00147_B">
    <property type="entry name" value="TIM_B"/>
    <property type="match status" value="1"/>
</dbReference>
<keyword evidence="19" id="KW-1185">Reference proteome</keyword>
<comment type="pathway">
    <text evidence="3">Carbohydrate biosynthesis; gluconeogenesis.</text>
</comment>
<accession>A0A3P6RU49</accession>
<evidence type="ECO:0000313" key="18">
    <source>
        <dbReference type="EMBL" id="VDK45458.1"/>
    </source>
</evidence>
<dbReference type="GO" id="GO:0046166">
    <property type="term" value="P:glyceraldehyde-3-phosphate biosynthetic process"/>
    <property type="evidence" value="ECO:0007669"/>
    <property type="project" value="TreeGrafter"/>
</dbReference>
<keyword evidence="16" id="KW-0812">Transmembrane</keyword>
<keyword evidence="16" id="KW-1133">Transmembrane helix</keyword>